<sequence>MTTSETSPVEQFVAASRSSGEIWGLHCKDGWVICDSAIYEETDVMPFWSTKDAAAIHCVDEWQDFAPVAIPLEEFIEDWLVDLANDSVMLGPDWGTDLCGEEVEPSDLVLKYLVETDIN</sequence>
<dbReference type="Pfam" id="PF11042">
    <property type="entry name" value="DUF2750"/>
    <property type="match status" value="1"/>
</dbReference>
<evidence type="ECO:0000313" key="2">
    <source>
        <dbReference type="Proteomes" id="UP001149821"/>
    </source>
</evidence>
<name>A0ABT5QQ85_9GAMM</name>
<evidence type="ECO:0000313" key="1">
    <source>
        <dbReference type="EMBL" id="MDD1783147.1"/>
    </source>
</evidence>
<accession>A0ABT5QQ85</accession>
<protein>
    <submittedName>
        <fullName evidence="1">DUF2750 domain-containing protein</fullName>
    </submittedName>
</protein>
<proteinExistence type="predicted"/>
<comment type="caution">
    <text evidence="1">The sequence shown here is derived from an EMBL/GenBank/DDBJ whole genome shotgun (WGS) entry which is preliminary data.</text>
</comment>
<gene>
    <name evidence="1" type="ORF">LRP49_18430</name>
</gene>
<dbReference type="RefSeq" id="WP_274143823.1">
    <property type="nucleotide sequence ID" value="NZ_JAJUBB010000016.1"/>
</dbReference>
<dbReference type="EMBL" id="JAJUBB010000016">
    <property type="protein sequence ID" value="MDD1783147.1"/>
    <property type="molecule type" value="Genomic_DNA"/>
</dbReference>
<dbReference type="Proteomes" id="UP001149821">
    <property type="component" value="Unassembled WGS sequence"/>
</dbReference>
<reference evidence="1" key="1">
    <citation type="submission" date="2021-12" db="EMBL/GenBank/DDBJ databases">
        <title>Enterovibrio ZSDZ35 sp. nov. and Enterovibrio ZSDZ42 sp. nov., isolated from coastal seawater in Qingdao.</title>
        <authorList>
            <person name="Zhang P."/>
        </authorList>
    </citation>
    <scope>NUCLEOTIDE SEQUENCE</scope>
    <source>
        <strain evidence="1">ZSDZ35</strain>
    </source>
</reference>
<dbReference type="InterPro" id="IPR021284">
    <property type="entry name" value="DUF2750"/>
</dbReference>
<keyword evidence="2" id="KW-1185">Reference proteome</keyword>
<organism evidence="1 2">
    <name type="scientific">Enterovibrio qingdaonensis</name>
    <dbReference type="NCBI Taxonomy" id="2899818"/>
    <lineage>
        <taxon>Bacteria</taxon>
        <taxon>Pseudomonadati</taxon>
        <taxon>Pseudomonadota</taxon>
        <taxon>Gammaproteobacteria</taxon>
        <taxon>Vibrionales</taxon>
        <taxon>Vibrionaceae</taxon>
        <taxon>Enterovibrio</taxon>
    </lineage>
</organism>